<dbReference type="EMBL" id="CP001841">
    <property type="protein sequence ID" value="AEF80395.1"/>
    <property type="molecule type" value="Genomic_DNA"/>
</dbReference>
<proteinExistence type="predicted"/>
<dbReference type="AlphaFoldDB" id="F5Y6N8"/>
<sequence length="154" mass="18218">MIILSFIMNLMITFSCLTNEDNKGYVGNLYKMIEIFIKKPIISLPTKYLENYSLDDLIGKWYLLKEESDEDDNIHKSYSYYCIYKSDNVYKFEEKYYSSIYHGVLFIDSNGLYTFKYENNHYSYIIGPPRFTIDGKLAILIGEDIPTGFYQKVE</sequence>
<gene>
    <name evidence="1" type="ordered locus">TREAZ_1232</name>
</gene>
<organism evidence="1 2">
    <name type="scientific">Leadbettera azotonutricia (strain ATCC BAA-888 / DSM 13862 / ZAS-9)</name>
    <name type="common">Treponema azotonutricium</name>
    <dbReference type="NCBI Taxonomy" id="545695"/>
    <lineage>
        <taxon>Bacteria</taxon>
        <taxon>Pseudomonadati</taxon>
        <taxon>Spirochaetota</taxon>
        <taxon>Spirochaetia</taxon>
        <taxon>Spirochaetales</taxon>
        <taxon>Breznakiellaceae</taxon>
        <taxon>Leadbettera</taxon>
    </lineage>
</organism>
<evidence type="ECO:0000313" key="1">
    <source>
        <dbReference type="EMBL" id="AEF80395.1"/>
    </source>
</evidence>
<dbReference type="KEGG" id="taz:TREAZ_1232"/>
<protein>
    <submittedName>
        <fullName evidence="1">Uncharacterized protein</fullName>
    </submittedName>
</protein>
<dbReference type="InParanoid" id="F5Y6N8"/>
<dbReference type="RefSeq" id="WP_015710762.1">
    <property type="nucleotide sequence ID" value="NC_015577.1"/>
</dbReference>
<keyword evidence="2" id="KW-1185">Reference proteome</keyword>
<dbReference type="Proteomes" id="UP000009222">
    <property type="component" value="Chromosome"/>
</dbReference>
<accession>F5Y6N8</accession>
<evidence type="ECO:0000313" key="2">
    <source>
        <dbReference type="Proteomes" id="UP000009222"/>
    </source>
</evidence>
<reference evidence="1 2" key="2">
    <citation type="journal article" date="2011" name="ISME J.">
        <title>RNA-seq reveals cooperative metabolic interactions between two termite-gut spirochete species in co-culture.</title>
        <authorList>
            <person name="Rosenthal A.Z."/>
            <person name="Matson E.G."/>
            <person name="Eldar A."/>
            <person name="Leadbetter J.R."/>
        </authorList>
    </citation>
    <scope>NUCLEOTIDE SEQUENCE [LARGE SCALE GENOMIC DNA]</scope>
    <source>
        <strain evidence="2">ATCC BAA-888 / DSM 13862 / ZAS-9</strain>
    </source>
</reference>
<name>F5Y6N8_LEAAZ</name>
<dbReference type="HOGENOM" id="CLU_1703447_0_0_12"/>
<reference evidence="2" key="1">
    <citation type="submission" date="2009-12" db="EMBL/GenBank/DDBJ databases">
        <title>Complete sequence of Treponema azotonutricium strain ZAS-9.</title>
        <authorList>
            <person name="Tetu S.G."/>
            <person name="Matson E."/>
            <person name="Ren Q."/>
            <person name="Seshadri R."/>
            <person name="Elbourne L."/>
            <person name="Hassan K.A."/>
            <person name="Durkin A."/>
            <person name="Radune D."/>
            <person name="Mohamoud Y."/>
            <person name="Shay R."/>
            <person name="Jin S."/>
            <person name="Zhang X."/>
            <person name="Lucey K."/>
            <person name="Ballor N.R."/>
            <person name="Ottesen E."/>
            <person name="Rosenthal R."/>
            <person name="Allen A."/>
            <person name="Leadbetter J.R."/>
            <person name="Paulsen I.T."/>
        </authorList>
    </citation>
    <scope>NUCLEOTIDE SEQUENCE [LARGE SCALE GENOMIC DNA]</scope>
    <source>
        <strain evidence="2">ATCC BAA-888 / DSM 13862 / ZAS-9</strain>
    </source>
</reference>
<dbReference type="STRING" id="545695.TREAZ_1232"/>